<dbReference type="Proteomes" id="UP000029121">
    <property type="component" value="Unassembled WGS sequence"/>
</dbReference>
<evidence type="ECO:0000313" key="2">
    <source>
        <dbReference type="EMBL" id="EOA34364.1"/>
    </source>
</evidence>
<dbReference type="AlphaFoldDB" id="R0HWX6"/>
<dbReference type="SMART" id="SM00256">
    <property type="entry name" value="FBOX"/>
    <property type="match status" value="1"/>
</dbReference>
<feature type="domain" description="F-box" evidence="1">
    <location>
        <begin position="1"/>
        <end position="47"/>
    </location>
</feature>
<keyword evidence="3" id="KW-1185">Reference proteome</keyword>
<dbReference type="EMBL" id="KB870806">
    <property type="protein sequence ID" value="EOA34364.1"/>
    <property type="molecule type" value="Genomic_DNA"/>
</dbReference>
<organism evidence="2 3">
    <name type="scientific">Capsella rubella</name>
    <dbReference type="NCBI Taxonomy" id="81985"/>
    <lineage>
        <taxon>Eukaryota</taxon>
        <taxon>Viridiplantae</taxon>
        <taxon>Streptophyta</taxon>
        <taxon>Embryophyta</taxon>
        <taxon>Tracheophyta</taxon>
        <taxon>Spermatophyta</taxon>
        <taxon>Magnoliopsida</taxon>
        <taxon>eudicotyledons</taxon>
        <taxon>Gunneridae</taxon>
        <taxon>Pentapetalae</taxon>
        <taxon>rosids</taxon>
        <taxon>malvids</taxon>
        <taxon>Brassicales</taxon>
        <taxon>Brassicaceae</taxon>
        <taxon>Camelineae</taxon>
        <taxon>Capsella</taxon>
    </lineage>
</organism>
<evidence type="ECO:0000259" key="1">
    <source>
        <dbReference type="PROSITE" id="PS50181"/>
    </source>
</evidence>
<dbReference type="NCBIfam" id="TIGR01640">
    <property type="entry name" value="F_box_assoc_1"/>
    <property type="match status" value="1"/>
</dbReference>
<dbReference type="Pfam" id="PF07734">
    <property type="entry name" value="FBA_1"/>
    <property type="match status" value="1"/>
</dbReference>
<dbReference type="Gene3D" id="1.20.1280.50">
    <property type="match status" value="1"/>
</dbReference>
<dbReference type="InterPro" id="IPR001810">
    <property type="entry name" value="F-box_dom"/>
</dbReference>
<dbReference type="PROSITE" id="PS50181">
    <property type="entry name" value="FBOX"/>
    <property type="match status" value="1"/>
</dbReference>
<protein>
    <recommendedName>
        <fullName evidence="1">F-box domain-containing protein</fullName>
    </recommendedName>
</protein>
<dbReference type="PANTHER" id="PTHR47993">
    <property type="entry name" value="OS09G0372900 PROTEIN-RELATED"/>
    <property type="match status" value="1"/>
</dbReference>
<dbReference type="CDD" id="cd22157">
    <property type="entry name" value="F-box_AtFBW1-like"/>
    <property type="match status" value="1"/>
</dbReference>
<accession>R0HWX6</accession>
<evidence type="ECO:0000313" key="3">
    <source>
        <dbReference type="Proteomes" id="UP000029121"/>
    </source>
</evidence>
<proteinExistence type="predicted"/>
<name>R0HWX6_9BRAS</name>
<dbReference type="InterPro" id="IPR017451">
    <property type="entry name" value="F-box-assoc_interact_dom"/>
</dbReference>
<dbReference type="InterPro" id="IPR050233">
    <property type="entry name" value="A_thaliana_F-box"/>
</dbReference>
<sequence length="368" mass="42806">MVVSRRLPSDVEEEILVRVPPQSLLRFRSVCKEWYNRSSSKRFVNRNFAFARPEFMLKSDSHICSVSVDLKEDPTIKVTDFCFDFLRGRRYDLSAMTCDGYMFMYESPKVGIDSGEHRGVVWNPLLRHTKYIAPNETTRTMFMGYDGSSSEKIYKIIGYTYSINDEDAVLEFATNVWEVTHNTSSRMDDACYNSMVSLNGNMYWIAYNYPDIGEYFIEMLDFSKEMIKMFCIVPCKGKKRSFNTPVLSIYKRDRFSVLQQCIFPTREIKIWVTGKKIGNGDDGDDVVWINFMAVSLPDFPMICNDMRTSYFVDYNIYGKSFVLCYHDSKEPEAWVYIVRGDMCKKIKIDEVVSVLQSSVYIPSLITIS</sequence>
<dbReference type="InterPro" id="IPR006527">
    <property type="entry name" value="F-box-assoc_dom_typ1"/>
</dbReference>
<dbReference type="PANTHER" id="PTHR47993:SF395">
    <property type="entry name" value="JACALIN-RELATED LECTIN 37-RELATED"/>
    <property type="match status" value="1"/>
</dbReference>
<dbReference type="InterPro" id="IPR036047">
    <property type="entry name" value="F-box-like_dom_sf"/>
</dbReference>
<gene>
    <name evidence="2" type="ORF">CARUB_v10021887mg</name>
</gene>
<reference evidence="3" key="1">
    <citation type="journal article" date="2013" name="Nat. Genet.">
        <title>The Capsella rubella genome and the genomic consequences of rapid mating system evolution.</title>
        <authorList>
            <person name="Slotte T."/>
            <person name="Hazzouri K.M."/>
            <person name="Agren J.A."/>
            <person name="Koenig D."/>
            <person name="Maumus F."/>
            <person name="Guo Y.L."/>
            <person name="Steige K."/>
            <person name="Platts A.E."/>
            <person name="Escobar J.S."/>
            <person name="Newman L.K."/>
            <person name="Wang W."/>
            <person name="Mandakova T."/>
            <person name="Vello E."/>
            <person name="Smith L.M."/>
            <person name="Henz S.R."/>
            <person name="Steffen J."/>
            <person name="Takuno S."/>
            <person name="Brandvain Y."/>
            <person name="Coop G."/>
            <person name="Andolfatto P."/>
            <person name="Hu T.T."/>
            <person name="Blanchette M."/>
            <person name="Clark R.M."/>
            <person name="Quesneville H."/>
            <person name="Nordborg M."/>
            <person name="Gaut B.S."/>
            <person name="Lysak M.A."/>
            <person name="Jenkins J."/>
            <person name="Grimwood J."/>
            <person name="Chapman J."/>
            <person name="Prochnik S."/>
            <person name="Shu S."/>
            <person name="Rokhsar D."/>
            <person name="Schmutz J."/>
            <person name="Weigel D."/>
            <person name="Wright S.I."/>
        </authorList>
    </citation>
    <scope>NUCLEOTIDE SEQUENCE [LARGE SCALE GENOMIC DNA]</scope>
    <source>
        <strain evidence="3">cv. Monte Gargano</strain>
    </source>
</reference>
<dbReference type="SUPFAM" id="SSF81383">
    <property type="entry name" value="F-box domain"/>
    <property type="match status" value="1"/>
</dbReference>
<dbReference type="Pfam" id="PF00646">
    <property type="entry name" value="F-box"/>
    <property type="match status" value="1"/>
</dbReference>